<evidence type="ECO:0000313" key="3">
    <source>
        <dbReference type="Proteomes" id="UP000095342"/>
    </source>
</evidence>
<dbReference type="PANTHER" id="PTHR34351">
    <property type="entry name" value="SLR1927 PROTEIN-RELATED"/>
    <property type="match status" value="1"/>
</dbReference>
<dbReference type="Proteomes" id="UP000095342">
    <property type="component" value="Chromosome"/>
</dbReference>
<feature type="transmembrane region" description="Helical" evidence="1">
    <location>
        <begin position="74"/>
        <end position="91"/>
    </location>
</feature>
<dbReference type="PANTHER" id="PTHR34351:SF1">
    <property type="entry name" value="SLR1927 PROTEIN"/>
    <property type="match status" value="1"/>
</dbReference>
<keyword evidence="3" id="KW-1185">Reference proteome</keyword>
<name>A0A1D8K7J8_9GAMM</name>
<protein>
    <submittedName>
        <fullName evidence="2">Uncharacterized protein</fullName>
    </submittedName>
</protein>
<sequence length="336" mass="37006">MDAGTGRVTLNRLRGAAKRRGPIARWAYRRLKIDGNIVVLHRRRLFILPSGAGFAFGAMLAVMLLFALNYNNSMIFGVTFLLAGIAINAIWQTHRNLLGLRIELQPTPVLFAGLGGAAVLDVRTPGEARPDIVFEITPTGLSRQIAVDTGTDVEVRLDLPVMGRGVHAMPKIHVSTRYPLGIFRAWTLLHFPQNLIVAPAPVARDWSRPPGSGGETPNDVLARAGEDEHLFGLRPYQHGDALHRIAWRASARSDSLVSKQFVVGSDRETLWLRWEDLPAMDTEARLSLLCRRVLDADADGQEYALSLPDRVVPPGQGPLQRRRCLDALARFEGGGQ</sequence>
<dbReference type="EMBL" id="CP017448">
    <property type="protein sequence ID" value="AOV16943.1"/>
    <property type="molecule type" value="Genomic_DNA"/>
</dbReference>
<feature type="transmembrane region" description="Helical" evidence="1">
    <location>
        <begin position="45"/>
        <end position="68"/>
    </location>
</feature>
<evidence type="ECO:0000313" key="2">
    <source>
        <dbReference type="EMBL" id="AOV16943.1"/>
    </source>
</evidence>
<keyword evidence="1" id="KW-0472">Membrane</keyword>
<dbReference type="KEGG" id="aaeo:BJI67_07570"/>
<evidence type="ECO:0000256" key="1">
    <source>
        <dbReference type="SAM" id="Phobius"/>
    </source>
</evidence>
<reference evidence="2 3" key="1">
    <citation type="submission" date="2016-09" db="EMBL/GenBank/DDBJ databases">
        <title>Acidihalobacter prosperus V6 (DSM14174).</title>
        <authorList>
            <person name="Khaleque H.N."/>
            <person name="Ramsay J.P."/>
            <person name="Murphy R.J.T."/>
            <person name="Kaksonen A.H."/>
            <person name="Boxall N.J."/>
            <person name="Watkin E.L.J."/>
        </authorList>
    </citation>
    <scope>NUCLEOTIDE SEQUENCE [LARGE SCALE GENOMIC DNA]</scope>
    <source>
        <strain evidence="2 3">V6</strain>
    </source>
</reference>
<keyword evidence="1" id="KW-1133">Transmembrane helix</keyword>
<dbReference type="RefSeq" id="WP_070072524.1">
    <property type="nucleotide sequence ID" value="NZ_CP017448.1"/>
</dbReference>
<proteinExistence type="predicted"/>
<gene>
    <name evidence="2" type="ORF">BJI67_07570</name>
</gene>
<organism evidence="2 3">
    <name type="scientific">Acidihalobacter aeolianus</name>
    <dbReference type="NCBI Taxonomy" id="2792603"/>
    <lineage>
        <taxon>Bacteria</taxon>
        <taxon>Pseudomonadati</taxon>
        <taxon>Pseudomonadota</taxon>
        <taxon>Gammaproteobacteria</taxon>
        <taxon>Chromatiales</taxon>
        <taxon>Ectothiorhodospiraceae</taxon>
        <taxon>Acidihalobacter</taxon>
    </lineage>
</organism>
<dbReference type="AlphaFoldDB" id="A0A1D8K7J8"/>
<accession>A0A1D8K7J8</accession>
<keyword evidence="1" id="KW-0812">Transmembrane</keyword>